<dbReference type="AlphaFoldDB" id="A0A016VKJ8"/>
<reference evidence="2" key="1">
    <citation type="journal article" date="2015" name="Nat. Genet.">
        <title>The genome and transcriptome of the zoonotic hookworm Ancylostoma ceylanicum identify infection-specific gene families.</title>
        <authorList>
            <person name="Schwarz E.M."/>
            <person name="Hu Y."/>
            <person name="Antoshechkin I."/>
            <person name="Miller M.M."/>
            <person name="Sternberg P.W."/>
            <person name="Aroian R.V."/>
        </authorList>
    </citation>
    <scope>NUCLEOTIDE SEQUENCE</scope>
    <source>
        <strain evidence="2">HY135</strain>
    </source>
</reference>
<dbReference type="Proteomes" id="UP000024635">
    <property type="component" value="Unassembled WGS sequence"/>
</dbReference>
<accession>A0A016VKJ8</accession>
<organism evidence="1 2">
    <name type="scientific">Ancylostoma ceylanicum</name>
    <dbReference type="NCBI Taxonomy" id="53326"/>
    <lineage>
        <taxon>Eukaryota</taxon>
        <taxon>Metazoa</taxon>
        <taxon>Ecdysozoa</taxon>
        <taxon>Nematoda</taxon>
        <taxon>Chromadorea</taxon>
        <taxon>Rhabditida</taxon>
        <taxon>Rhabditina</taxon>
        <taxon>Rhabditomorpha</taxon>
        <taxon>Strongyloidea</taxon>
        <taxon>Ancylostomatidae</taxon>
        <taxon>Ancylostomatinae</taxon>
        <taxon>Ancylostoma</taxon>
    </lineage>
</organism>
<sequence length="67" mass="7832">MRNEVTHCKHKRHDTVPFLCMPLYSREKKRYCMYWSRIIVASSGVGMEPVVGANGVAIRQMDKFRCL</sequence>
<gene>
    <name evidence="1" type="primary">Acey_s0009.g636</name>
    <name evidence="1" type="ORF">Y032_0009g636</name>
</gene>
<protein>
    <submittedName>
        <fullName evidence="1">Uncharacterized protein</fullName>
    </submittedName>
</protein>
<evidence type="ECO:0000313" key="1">
    <source>
        <dbReference type="EMBL" id="EYC27298.1"/>
    </source>
</evidence>
<dbReference type="EMBL" id="JARK01001345">
    <property type="protein sequence ID" value="EYC27298.1"/>
    <property type="molecule type" value="Genomic_DNA"/>
</dbReference>
<proteinExistence type="predicted"/>
<comment type="caution">
    <text evidence="1">The sequence shown here is derived from an EMBL/GenBank/DDBJ whole genome shotgun (WGS) entry which is preliminary data.</text>
</comment>
<evidence type="ECO:0000313" key="2">
    <source>
        <dbReference type="Proteomes" id="UP000024635"/>
    </source>
</evidence>
<name>A0A016VKJ8_9BILA</name>
<keyword evidence="2" id="KW-1185">Reference proteome</keyword>